<evidence type="ECO:0000313" key="3">
    <source>
        <dbReference type="EMBL" id="QOE74648.1"/>
    </source>
</evidence>
<reference evidence="3" key="4">
    <citation type="journal article" date="2016" name="MSphere">
        <title>Comparison of the Gene Coding Contents and Other Unusual Features of the GC-Rich and AT-Rich Branch Probosciviruses.</title>
        <authorList>
            <person name="Ling P.D."/>
            <person name="Long S.Y."/>
            <person name="Zong J.C."/>
            <person name="Heaggans S.Y."/>
            <person name="Qin X."/>
            <person name="Hayward G.S."/>
        </authorList>
    </citation>
    <scope>NUCLEOTIDE SEQUENCE</scope>
    <source>
        <strain evidence="3">IP43 Chellama Vandalur</strain>
    </source>
</reference>
<organism evidence="2">
    <name type="scientific">Elephant endotheliotropic herpesvirus 1A</name>
    <dbReference type="NCBI Taxonomy" id="759753"/>
    <lineage>
        <taxon>Viruses</taxon>
        <taxon>Duplodnaviria</taxon>
        <taxon>Heunggongvirae</taxon>
        <taxon>Peploviricota</taxon>
        <taxon>Herviviricetes</taxon>
        <taxon>Herpesvirales</taxon>
        <taxon>Orthoherpesviridae</taxon>
        <taxon>Betaherpesvirinae</taxon>
        <taxon>Proboscivirus</taxon>
        <taxon>Proboscivirus elephantidbeta1</taxon>
        <taxon>Elephantid herpesvirus 1</taxon>
    </lineage>
</organism>
<dbReference type="EMBL" id="MN366290">
    <property type="protein sequence ID" value="QOE74530.1"/>
    <property type="molecule type" value="Genomic_DNA"/>
</dbReference>
<evidence type="ECO:0000256" key="1">
    <source>
        <dbReference type="SAM" id="Phobius"/>
    </source>
</evidence>
<feature type="transmembrane region" description="Helical" evidence="1">
    <location>
        <begin position="50"/>
        <end position="69"/>
    </location>
</feature>
<feature type="transmembrane region" description="Helical" evidence="1">
    <location>
        <begin position="249"/>
        <end position="270"/>
    </location>
</feature>
<reference evidence="3" key="5">
    <citation type="submission" date="2019-08" db="EMBL/GenBank/DDBJ databases">
        <title>Annotated Complete DNA Sequences of Six EEHV1A Genomes from Lethal HD Cases in Young Asian Elephants from India.</title>
        <authorList>
            <person name="Krishnankutty S.P."/>
            <person name="Zachariah A."/>
            <person name="Maheswari U."/>
            <person name="Heaggans S.Y."/>
            <person name="Muraleedharan M."/>
            <person name="Velayutham D."/>
            <person name="Santhosh S."/>
            <person name="Hayward G.S."/>
        </authorList>
    </citation>
    <scope>NUCLEOTIDE SEQUENCE</scope>
    <source>
        <strain evidence="3">IP43 Chellama Vandalur</strain>
    </source>
</reference>
<reference evidence="2" key="7">
    <citation type="journal article" name="PLoS ONE">
        <title>Extended genotypic evaluation and comparison of twenty-two cases of lethal EEHV1 hemorrhagic disease in wild and captive Asian elephants in India.</title>
        <authorList>
            <person name="Zachariah A."/>
            <person name="Sajesh P.K."/>
            <person name="Santhosh S."/>
            <person name="Bathrachalam C."/>
            <person name="Megha M."/>
            <person name="Pandiyan J."/>
            <person name="Jishnu M."/>
            <person name="Kobragade R.S."/>
            <person name="Long S.Y."/>
            <person name="Zong J.-C."/>
            <person name="Latimer E.M."/>
            <person name="Heaggans S.Y."/>
            <person name="Hayward G.S."/>
        </authorList>
    </citation>
    <scope>NUCLEOTIDE SEQUENCE</scope>
    <source>
        <strain evidence="3">IP43 Chellama Vandalur</strain>
        <strain evidence="2">IP91 Thirunelli1</strain>
    </source>
</reference>
<dbReference type="EMBL" id="MN366291">
    <property type="protein sequence ID" value="QOE74648.1"/>
    <property type="molecule type" value="Genomic_DNA"/>
</dbReference>
<keyword evidence="1" id="KW-0812">Transmembrane</keyword>
<keyword evidence="1" id="KW-1133">Transmembrane helix</keyword>
<reference evidence="2" key="3">
    <citation type="journal article" date="2016" name="MSphere">
        <title>Complete Genome Sequence of Elephant Endotheliotropic Herpesvirus 4, the First Example of a GC-Rich Branch Proboscivirus.</title>
        <authorList>
            <person name="Ling P.D."/>
            <person name="Long S.Y."/>
            <person name="Fuery A."/>
            <person name="Peng R.S."/>
            <person name="Heaggans S.Y."/>
            <person name="Qin X."/>
            <person name="Worley K.C."/>
            <person name="Dugan S."/>
            <person name="Hayward G.S."/>
        </authorList>
    </citation>
    <scope>NUCLEOTIDE SEQUENCE</scope>
    <source>
        <strain evidence="2">IP91 Thirunelli1</strain>
    </source>
</reference>
<feature type="transmembrane region" description="Helical" evidence="1">
    <location>
        <begin position="89"/>
        <end position="114"/>
    </location>
</feature>
<sequence length="272" mass="31297">MKKHINLINSQKMSGIFPDLCGLSFVILFSFIVVLAVSCILRYKNTRISLLDPALCICLSYFVYSRLFLDKQVFAGKAYNWLSKEEGQFITLFKTIYIYVIWTMTACVTALYLYTKAVHEGAHRVVPLCTCKKLIHIMSRRVVPTVALLLVNVDVSALQSRYTMIMLFDTETYKLIRSGLAITRPPSICIDKSLDFLLYVIVVLAISETIDYLRLVELTHRPIVGAMCCFMIYKFIYNNYIRDRYDCSMYFTLEMSLLSAVLYLATRALMSV</sequence>
<reference evidence="2" key="2">
    <citation type="journal article" date="2013" name="J. Wildl. Dis.">
        <title>Fatal herpesvirus hemorrhagic disease in wild and orphan asian elephants in southern India.</title>
        <authorList>
            <person name="Zachariah A."/>
            <person name="Zong J.-C."/>
            <person name="Long S.Y."/>
            <person name="Latimer E.M."/>
            <person name="Heaggans S.Y."/>
            <person name="Richman L.K."/>
            <person name="Hayward G.S."/>
        </authorList>
    </citation>
    <scope>NUCLEOTIDE SEQUENCE</scope>
    <source>
        <strain evidence="3">IP43 Chellama Vandalur</strain>
        <strain evidence="2">IP91 Thirunelli1</strain>
    </source>
</reference>
<reference evidence="2" key="6">
    <citation type="submission" date="2019-08" db="EMBL/GenBank/DDBJ databases">
        <title>Annotated Complete DNA Sequences of Six EEHV1A Genomes from Lethal HD cases in Young Asian Elephants from India.</title>
        <authorList>
            <person name="Krishnankutty S.P."/>
            <person name="Zachariah A."/>
            <person name="Maheswari U."/>
            <person name="Heaggans S.Y."/>
            <person name="Muraleedharan M."/>
            <person name="Velayutham D."/>
            <person name="Santhosh S."/>
            <person name="Hayward G.S."/>
        </authorList>
    </citation>
    <scope>NUCLEOTIDE SEQUENCE</scope>
    <source>
        <strain evidence="2">IP91 Thirunelli1</strain>
    </source>
</reference>
<reference evidence="2" key="1">
    <citation type="journal article" date="2013" name="Genome Announc.">
        <title>Complete Genome Sequence of Elephant Endotheliotropic Herpesvirus 1A.</title>
        <authorList>
            <person name="Ling P.D."/>
            <person name="Reid J.G."/>
            <person name="Qin X."/>
            <person name="Muzny D.M."/>
            <person name="Gibbs R."/>
            <person name="Petrosino J."/>
            <person name="Peng R."/>
            <person name="Zong J.C."/>
            <person name="Heaggans S.Y."/>
            <person name="Hayward G.S."/>
        </authorList>
    </citation>
    <scope>NUCLEOTIDE SEQUENCE</scope>
    <source>
        <strain evidence="3">IP43 Chellama Vandalur</strain>
        <strain evidence="2">IP91 Thirunelli1</strain>
    </source>
</reference>
<protein>
    <submittedName>
        <fullName evidence="2">Protein E8</fullName>
    </submittedName>
</protein>
<name>A0A866VSZ8_ELHV1</name>
<evidence type="ECO:0000313" key="2">
    <source>
        <dbReference type="EMBL" id="QOE74530.1"/>
    </source>
</evidence>
<proteinExistence type="predicted"/>
<accession>A0A866VSZ8</accession>
<feature type="transmembrane region" description="Helical" evidence="1">
    <location>
        <begin position="22"/>
        <end position="43"/>
    </location>
</feature>
<feature type="transmembrane region" description="Helical" evidence="1">
    <location>
        <begin position="219"/>
        <end position="237"/>
    </location>
</feature>
<feature type="transmembrane region" description="Helical" evidence="1">
    <location>
        <begin position="196"/>
        <end position="213"/>
    </location>
</feature>
<gene>
    <name evidence="2" type="primary">E8</name>
</gene>
<keyword evidence="1" id="KW-0472">Membrane</keyword>